<reference evidence="2 3" key="1">
    <citation type="submission" date="2020-12" db="EMBL/GenBank/DDBJ databases">
        <title>Enhanced detection system for hospital associated transmission using whole genome sequencing surveillance.</title>
        <authorList>
            <person name="Harrison L.H."/>
            <person name="Van Tyne D."/>
            <person name="Marsh J.W."/>
            <person name="Griffith M.P."/>
            <person name="Snyder D.J."/>
            <person name="Cooper V.S."/>
            <person name="Mustapha M."/>
        </authorList>
    </citation>
    <scope>NUCLEOTIDE SEQUENCE [LARGE SCALE GENOMIC DNA]</scope>
    <source>
        <strain evidence="2 3">SER00238</strain>
    </source>
</reference>
<name>A0ABS0TZ83_SERPR</name>
<dbReference type="Gene3D" id="2.160.20.10">
    <property type="entry name" value="Single-stranded right-handed beta-helix, Pectin lyase-like"/>
    <property type="match status" value="1"/>
</dbReference>
<feature type="domain" description="Periplasmic copper-binding protein NosD beta helix" evidence="1">
    <location>
        <begin position="161"/>
        <end position="335"/>
    </location>
</feature>
<accession>A0ABS0TZ83</accession>
<dbReference type="EMBL" id="JAEHSL010000049">
    <property type="protein sequence ID" value="MBI6183619.1"/>
    <property type="molecule type" value="Genomic_DNA"/>
</dbReference>
<dbReference type="SMART" id="SM00710">
    <property type="entry name" value="PbH1"/>
    <property type="match status" value="8"/>
</dbReference>
<comment type="caution">
    <text evidence="2">The sequence shown here is derived from an EMBL/GenBank/DDBJ whole genome shotgun (WGS) entry which is preliminary data.</text>
</comment>
<dbReference type="InterPro" id="IPR012334">
    <property type="entry name" value="Pectin_lyas_fold"/>
</dbReference>
<dbReference type="RefSeq" id="WP_198642728.1">
    <property type="nucleotide sequence ID" value="NZ_JAEHSL010000049.1"/>
</dbReference>
<evidence type="ECO:0000313" key="2">
    <source>
        <dbReference type="EMBL" id="MBI6183619.1"/>
    </source>
</evidence>
<evidence type="ECO:0000259" key="1">
    <source>
        <dbReference type="Pfam" id="PF05048"/>
    </source>
</evidence>
<sequence length="661" mass="72602">MNRRELVGKLLLGVTGFYSIKASAEASRNNNQVGFIKNSVMGMAGNINGQVTLTPEMFVSSDVKKNDSKIEHEQYDFYSAFSLMFLKAHELSENNIVNIKLEKEYKLSRASFELPSNCHVYGRGLVYLNSDSDSEFIFRASGKRNFSIEDLILSSSKVDKLWSKSASGILIEKCTGFTISNVNISFRTDAIAITNSHAFRVMHCSLHDLGEEGIVVRSSSRWIIFDNHIYNHNGDGILLKTGGLDSRDGKVIFNRIHGGSDRYGLKGTNGGGITLNDEVKGSSTYFHNLLVEGNTIENTSYGISFTNIENLKVVENNITAVQRFGIVIDNSVYNNPQKHPSNKTLVSGNSVQHTQQAGISFTSLNGVDVGNTIISQNFVSDCALKENADFPGISANLATVVNNRVSNCRTLLSAKDCIIDGNKFSDSFKTKSGKNSAVLKLIGKTVFSSNIISDKNMGHIRLGDVSGSVFCNNIITMSSDFAVFHSESDFSDNIIFKNNSITYKSATIFKLNPTSESYISTDLDTLGNKTTYFGMPTKGQFKKGDRAFDTNPCLGMPTEWVCVESGNPGRWQIDKFFNLIVRSSLYKVVIPPNSFDELVISDTRVNGDFIIESIMSSMGGEGCFYVASVRGDGKVVVKISNVSNQPLSINTIFTIVLNNGY</sequence>
<dbReference type="InterPro" id="IPR006626">
    <property type="entry name" value="PbH1"/>
</dbReference>
<dbReference type="Proteomes" id="UP000639004">
    <property type="component" value="Unassembled WGS sequence"/>
</dbReference>
<dbReference type="Pfam" id="PF05048">
    <property type="entry name" value="NosD"/>
    <property type="match status" value="1"/>
</dbReference>
<dbReference type="InterPro" id="IPR011050">
    <property type="entry name" value="Pectin_lyase_fold/virulence"/>
</dbReference>
<gene>
    <name evidence="2" type="ORF">JEQ07_24895</name>
</gene>
<keyword evidence="3" id="KW-1185">Reference proteome</keyword>
<evidence type="ECO:0000313" key="3">
    <source>
        <dbReference type="Proteomes" id="UP000639004"/>
    </source>
</evidence>
<protein>
    <submittedName>
        <fullName evidence="2">Right-handed parallel beta-helix repeat-containing protein</fullName>
    </submittedName>
</protein>
<proteinExistence type="predicted"/>
<dbReference type="SUPFAM" id="SSF51126">
    <property type="entry name" value="Pectin lyase-like"/>
    <property type="match status" value="2"/>
</dbReference>
<dbReference type="InterPro" id="IPR007742">
    <property type="entry name" value="NosD_dom"/>
</dbReference>
<organism evidence="2 3">
    <name type="scientific">Serratia proteamaculans</name>
    <dbReference type="NCBI Taxonomy" id="28151"/>
    <lineage>
        <taxon>Bacteria</taxon>
        <taxon>Pseudomonadati</taxon>
        <taxon>Pseudomonadota</taxon>
        <taxon>Gammaproteobacteria</taxon>
        <taxon>Enterobacterales</taxon>
        <taxon>Yersiniaceae</taxon>
        <taxon>Serratia</taxon>
    </lineage>
</organism>